<comment type="function">
    <text evidence="2">Probably acts as a heme chaperone, transferring heme to an unknown acceptor. Binds one molecule of heme per monomer, possibly covalently. Binds 1 [4Fe-4S] cluster. The cluster is coordinated with 3 cysteines and an exchangeable S-adenosyl-L-methionine.</text>
</comment>
<dbReference type="Gene3D" id="3.80.30.20">
    <property type="entry name" value="tm_1862 like domain"/>
    <property type="match status" value="1"/>
</dbReference>
<dbReference type="InterPro" id="IPR010723">
    <property type="entry name" value="HemN_C"/>
</dbReference>
<dbReference type="SFLD" id="SFLDG01065">
    <property type="entry name" value="anaerobic_coproporphyrinogen-I"/>
    <property type="match status" value="1"/>
</dbReference>
<evidence type="ECO:0000313" key="5">
    <source>
        <dbReference type="Proteomes" id="UP000708576"/>
    </source>
</evidence>
<keyword evidence="2" id="KW-0408">Iron</keyword>
<dbReference type="Proteomes" id="UP000708576">
    <property type="component" value="Unassembled WGS sequence"/>
</dbReference>
<dbReference type="SFLD" id="SFLDF00562">
    <property type="entry name" value="HemN-like__clustered_with_heat"/>
    <property type="match status" value="1"/>
</dbReference>
<protein>
    <recommendedName>
        <fullName evidence="2">Heme chaperone HemW</fullName>
    </recommendedName>
</protein>
<organism evidence="4 5">
    <name type="scientific">Carboxylicivirga linearis</name>
    <dbReference type="NCBI Taxonomy" id="1628157"/>
    <lineage>
        <taxon>Bacteria</taxon>
        <taxon>Pseudomonadati</taxon>
        <taxon>Bacteroidota</taxon>
        <taxon>Bacteroidia</taxon>
        <taxon>Marinilabiliales</taxon>
        <taxon>Marinilabiliaceae</taxon>
        <taxon>Carboxylicivirga</taxon>
    </lineage>
</organism>
<accession>A0ABS5JVG4</accession>
<keyword evidence="2" id="KW-0004">4Fe-4S</keyword>
<dbReference type="InterPro" id="IPR034505">
    <property type="entry name" value="Coproporphyrinogen-III_oxidase"/>
</dbReference>
<name>A0ABS5JVG4_9BACT</name>
<dbReference type="NCBIfam" id="TIGR00539">
    <property type="entry name" value="hemN_rel"/>
    <property type="match status" value="1"/>
</dbReference>
<dbReference type="SMART" id="SM00729">
    <property type="entry name" value="Elp3"/>
    <property type="match status" value="1"/>
</dbReference>
<dbReference type="SUPFAM" id="SSF102114">
    <property type="entry name" value="Radical SAM enzymes"/>
    <property type="match status" value="1"/>
</dbReference>
<dbReference type="SFLD" id="SFLDF00288">
    <property type="entry name" value="HemN-like__clustered_with_nucl"/>
    <property type="match status" value="1"/>
</dbReference>
<sequence>MAGIYAHIPFCYTRCSYCDFYKTTDQRMKTSFIKSFCKEISQQKDFFNNNFITTLYFGGGTPSVLTIEEWKIIFEELNTSFDLSKLEELTVEVNPDDVSEQYIKGLHQLGVNRVSMGIQSFNDEHLRKMNRRHNSHQAHEAIHILKQSEINNVSIDLIYGLPYMSWDEWTQNIDWAIEADVQHISAYHLTFEKGTPYYELLKKGKLKEIPEEVSSDQFEILVKKLEAAGFENYEISNFAKPGLYSKHNSSYWTGEPYLGLGPSAHSFDGKARRWNIRSLAGYSNKIEKGDCFWEDEILSPLDIYNERIMLGLRTAKGFEYAFIDDLSNKELKRFAEEEIQKQIQLNNLEMIDGWCCVRREKKFITDRIISDLFYVIED</sequence>
<dbReference type="PROSITE" id="PS51918">
    <property type="entry name" value="RADICAL_SAM"/>
    <property type="match status" value="1"/>
</dbReference>
<keyword evidence="2" id="KW-0949">S-adenosyl-L-methionine</keyword>
<dbReference type="InterPro" id="IPR006638">
    <property type="entry name" value="Elp3/MiaA/NifB-like_rSAM"/>
</dbReference>
<dbReference type="Pfam" id="PF04055">
    <property type="entry name" value="Radical_SAM"/>
    <property type="match status" value="1"/>
</dbReference>
<dbReference type="CDD" id="cd01335">
    <property type="entry name" value="Radical_SAM"/>
    <property type="match status" value="1"/>
</dbReference>
<comment type="subcellular location">
    <subcellularLocation>
        <location evidence="2">Cytoplasm</location>
    </subcellularLocation>
</comment>
<dbReference type="Pfam" id="PF06969">
    <property type="entry name" value="HemN_C"/>
    <property type="match status" value="1"/>
</dbReference>
<evidence type="ECO:0000313" key="4">
    <source>
        <dbReference type="EMBL" id="MBS2098858.1"/>
    </source>
</evidence>
<dbReference type="PANTHER" id="PTHR13932:SF5">
    <property type="entry name" value="RADICAL S-ADENOSYL METHIONINE DOMAIN-CONTAINING PROTEIN 1, MITOCHONDRIAL"/>
    <property type="match status" value="1"/>
</dbReference>
<dbReference type="InterPro" id="IPR023404">
    <property type="entry name" value="rSAM_horseshoe"/>
</dbReference>
<dbReference type="EMBL" id="JAGUCO010000006">
    <property type="protein sequence ID" value="MBS2098858.1"/>
    <property type="molecule type" value="Genomic_DNA"/>
</dbReference>
<comment type="similarity">
    <text evidence="1">Belongs to the anaerobic coproporphyrinogen-III oxidase family. HemW subfamily.</text>
</comment>
<proteinExistence type="inferred from homology"/>
<keyword evidence="5" id="KW-1185">Reference proteome</keyword>
<keyword evidence="2" id="KW-0349">Heme</keyword>
<keyword evidence="2" id="KW-0963">Cytoplasm</keyword>
<reference evidence="4 5" key="1">
    <citation type="journal article" date="2015" name="Int. J. Syst. Evol. Microbiol.">
        <title>Carboxylicivirga linearis sp. nov., isolated from a sea cucumber culture pond.</title>
        <authorList>
            <person name="Wang F.Q."/>
            <person name="Zhou Y.X."/>
            <person name="Lin X.Z."/>
            <person name="Chen G.J."/>
            <person name="Du Z.J."/>
        </authorList>
    </citation>
    <scope>NUCLEOTIDE SEQUENCE [LARGE SCALE GENOMIC DNA]</scope>
    <source>
        <strain evidence="4 5">FB218</strain>
    </source>
</reference>
<keyword evidence="2" id="KW-0143">Chaperone</keyword>
<evidence type="ECO:0000256" key="2">
    <source>
        <dbReference type="RuleBase" id="RU364116"/>
    </source>
</evidence>
<evidence type="ECO:0000259" key="3">
    <source>
        <dbReference type="PROSITE" id="PS51918"/>
    </source>
</evidence>
<evidence type="ECO:0000256" key="1">
    <source>
        <dbReference type="ARBA" id="ARBA00006100"/>
    </source>
</evidence>
<keyword evidence="2" id="KW-0479">Metal-binding</keyword>
<comment type="caution">
    <text evidence="4">The sequence shown here is derived from an EMBL/GenBank/DDBJ whole genome shotgun (WGS) entry which is preliminary data.</text>
</comment>
<feature type="domain" description="Radical SAM core" evidence="3">
    <location>
        <begin position="1"/>
        <end position="231"/>
    </location>
</feature>
<keyword evidence="2" id="KW-0411">Iron-sulfur</keyword>
<gene>
    <name evidence="4" type="primary">hemW</name>
    <name evidence="4" type="ORF">KEM10_11255</name>
</gene>
<dbReference type="InterPro" id="IPR004559">
    <property type="entry name" value="HemW-like"/>
</dbReference>
<dbReference type="InterPro" id="IPR058240">
    <property type="entry name" value="rSAM_sf"/>
</dbReference>
<dbReference type="SFLD" id="SFLDG01082">
    <property type="entry name" value="B12-binding_domain_containing"/>
    <property type="match status" value="1"/>
</dbReference>
<dbReference type="SFLD" id="SFLDS00029">
    <property type="entry name" value="Radical_SAM"/>
    <property type="match status" value="1"/>
</dbReference>
<dbReference type="InterPro" id="IPR007197">
    <property type="entry name" value="rSAM"/>
</dbReference>
<dbReference type="PANTHER" id="PTHR13932">
    <property type="entry name" value="COPROPORPHYRINIGEN III OXIDASE"/>
    <property type="match status" value="1"/>
</dbReference>
<dbReference type="RefSeq" id="WP_212216097.1">
    <property type="nucleotide sequence ID" value="NZ_JAGUCO010000006.1"/>
</dbReference>